<evidence type="ECO:0000313" key="2">
    <source>
        <dbReference type="WBParaSite" id="PDA_v2.g27705.t1"/>
    </source>
</evidence>
<dbReference type="Proteomes" id="UP000887578">
    <property type="component" value="Unplaced"/>
</dbReference>
<sequence length="257" mass="28781">MYGTGCHEDFFNTCGYIQSSIIENAKGNKKFRYNDENVIAVSCGGEVTDTSSCGQNEFMKYAKDNSAAFGLKHNKTKDQLKGCDYDNKFIPPFQSQVQCLKGGYCVNGRIEGDPPMEFSDVTCNACASFFCNVNGKFIYGVGCLNDFERICKRLPAAEMQKIKAGKKFYNYIDENNMVSSCSYGDYCSVFLFNNFSATVKDKFDRIRLPILASKGEICPFDPKPPKPSEPSDLKENGSNGYKLSGMCTFGFIIFYLW</sequence>
<name>A0A914Q8B9_9BILA</name>
<dbReference type="AlphaFoldDB" id="A0A914Q8B9"/>
<proteinExistence type="predicted"/>
<accession>A0A914Q8B9</accession>
<reference evidence="2" key="1">
    <citation type="submission" date="2022-11" db="UniProtKB">
        <authorList>
            <consortium name="WormBaseParasite"/>
        </authorList>
    </citation>
    <scope>IDENTIFICATION</scope>
</reference>
<organism evidence="1 2">
    <name type="scientific">Panagrolaimus davidi</name>
    <dbReference type="NCBI Taxonomy" id="227884"/>
    <lineage>
        <taxon>Eukaryota</taxon>
        <taxon>Metazoa</taxon>
        <taxon>Ecdysozoa</taxon>
        <taxon>Nematoda</taxon>
        <taxon>Chromadorea</taxon>
        <taxon>Rhabditida</taxon>
        <taxon>Tylenchina</taxon>
        <taxon>Panagrolaimomorpha</taxon>
        <taxon>Panagrolaimoidea</taxon>
        <taxon>Panagrolaimidae</taxon>
        <taxon>Panagrolaimus</taxon>
    </lineage>
</organism>
<protein>
    <submittedName>
        <fullName evidence="2">Uncharacterized protein</fullName>
    </submittedName>
</protein>
<keyword evidence="1" id="KW-1185">Reference proteome</keyword>
<evidence type="ECO:0000313" key="1">
    <source>
        <dbReference type="Proteomes" id="UP000887578"/>
    </source>
</evidence>
<dbReference type="WBParaSite" id="PDA_v2.g27705.t1">
    <property type="protein sequence ID" value="PDA_v2.g27705.t1"/>
    <property type="gene ID" value="PDA_v2.g27705"/>
</dbReference>